<feature type="compositionally biased region" description="Basic and acidic residues" evidence="1">
    <location>
        <begin position="1"/>
        <end position="22"/>
    </location>
</feature>
<sequence>MNHPEFDIDESHHKFPLPDKHRLPTPQPESLDEYLETIGLQIFALCYNVEDFFRLITRKHPELDPVVWHFLHEVVDLLPRTLERKDIIEARINIFQSLYRTERDTSFDIVELVNPGAPIPEPLTVPGAESPEGSNTTIPIPMEFVHEGNPYTTERRFSITQNALVATEAVEYTVEFIPDEEDLDQPYLLIPGMAEALTLGPGPSKGKVALTKGKGKGKAAGKKAVAAPAKALAVKTAAKARAAKTAAKGKAVVRAPSGDDDDEEETADLTPPPPAPARARKNARHAAPPTTVPNPPSSSPPSPVARQKRGRAAAEDTDADESPPQKRVRRTADPTTSKKATNSKKKVVPSKVVVPPAAPVEGTRRSTRKKN</sequence>
<feature type="region of interest" description="Disordered" evidence="1">
    <location>
        <begin position="199"/>
        <end position="229"/>
    </location>
</feature>
<dbReference type="AlphaFoldDB" id="A0AAD7GC93"/>
<feature type="region of interest" description="Disordered" evidence="1">
    <location>
        <begin position="1"/>
        <end position="28"/>
    </location>
</feature>
<accession>A0AAD7GC93</accession>
<feature type="compositionally biased region" description="Acidic residues" evidence="1">
    <location>
        <begin position="258"/>
        <end position="267"/>
    </location>
</feature>
<organism evidence="2 3">
    <name type="scientific">Mycena rosella</name>
    <name type="common">Pink bonnet</name>
    <name type="synonym">Agaricus rosellus</name>
    <dbReference type="NCBI Taxonomy" id="1033263"/>
    <lineage>
        <taxon>Eukaryota</taxon>
        <taxon>Fungi</taxon>
        <taxon>Dikarya</taxon>
        <taxon>Basidiomycota</taxon>
        <taxon>Agaricomycotina</taxon>
        <taxon>Agaricomycetes</taxon>
        <taxon>Agaricomycetidae</taxon>
        <taxon>Agaricales</taxon>
        <taxon>Marasmiineae</taxon>
        <taxon>Mycenaceae</taxon>
        <taxon>Mycena</taxon>
    </lineage>
</organism>
<proteinExistence type="predicted"/>
<evidence type="ECO:0000313" key="3">
    <source>
        <dbReference type="Proteomes" id="UP001221757"/>
    </source>
</evidence>
<gene>
    <name evidence="2" type="ORF">B0H17DRAFT_1080937</name>
</gene>
<name>A0AAD7GC93_MYCRO</name>
<dbReference type="EMBL" id="JARKIE010000148">
    <property type="protein sequence ID" value="KAJ7675495.1"/>
    <property type="molecule type" value="Genomic_DNA"/>
</dbReference>
<feature type="compositionally biased region" description="Low complexity" evidence="1">
    <location>
        <begin position="244"/>
        <end position="255"/>
    </location>
</feature>
<feature type="compositionally biased region" description="Pro residues" evidence="1">
    <location>
        <begin position="290"/>
        <end position="303"/>
    </location>
</feature>
<evidence type="ECO:0000256" key="1">
    <source>
        <dbReference type="SAM" id="MobiDB-lite"/>
    </source>
</evidence>
<comment type="caution">
    <text evidence="2">The sequence shown here is derived from an EMBL/GenBank/DDBJ whole genome shotgun (WGS) entry which is preliminary data.</text>
</comment>
<protein>
    <submittedName>
        <fullName evidence="2">Uncharacterized protein</fullName>
    </submittedName>
</protein>
<reference evidence="2" key="1">
    <citation type="submission" date="2023-03" db="EMBL/GenBank/DDBJ databases">
        <title>Massive genome expansion in bonnet fungi (Mycena s.s.) driven by repeated elements and novel gene families across ecological guilds.</title>
        <authorList>
            <consortium name="Lawrence Berkeley National Laboratory"/>
            <person name="Harder C.B."/>
            <person name="Miyauchi S."/>
            <person name="Viragh M."/>
            <person name="Kuo A."/>
            <person name="Thoen E."/>
            <person name="Andreopoulos B."/>
            <person name="Lu D."/>
            <person name="Skrede I."/>
            <person name="Drula E."/>
            <person name="Henrissat B."/>
            <person name="Morin E."/>
            <person name="Kohler A."/>
            <person name="Barry K."/>
            <person name="LaButti K."/>
            <person name="Morin E."/>
            <person name="Salamov A."/>
            <person name="Lipzen A."/>
            <person name="Mereny Z."/>
            <person name="Hegedus B."/>
            <person name="Baldrian P."/>
            <person name="Stursova M."/>
            <person name="Weitz H."/>
            <person name="Taylor A."/>
            <person name="Grigoriev I.V."/>
            <person name="Nagy L.G."/>
            <person name="Martin F."/>
            <person name="Kauserud H."/>
        </authorList>
    </citation>
    <scope>NUCLEOTIDE SEQUENCE</scope>
    <source>
        <strain evidence="2">CBHHK067</strain>
    </source>
</reference>
<keyword evidence="3" id="KW-1185">Reference proteome</keyword>
<feature type="region of interest" description="Disordered" evidence="1">
    <location>
        <begin position="120"/>
        <end position="140"/>
    </location>
</feature>
<dbReference type="Proteomes" id="UP001221757">
    <property type="component" value="Unassembled WGS sequence"/>
</dbReference>
<evidence type="ECO:0000313" key="2">
    <source>
        <dbReference type="EMBL" id="KAJ7675495.1"/>
    </source>
</evidence>
<feature type="region of interest" description="Disordered" evidence="1">
    <location>
        <begin position="244"/>
        <end position="371"/>
    </location>
</feature>